<dbReference type="Pfam" id="PF25019">
    <property type="entry name" value="LRR_R13L1-DRL21"/>
    <property type="match status" value="1"/>
</dbReference>
<evidence type="ECO:0000259" key="2">
    <source>
        <dbReference type="Pfam" id="PF25019"/>
    </source>
</evidence>
<organism evidence="3 4">
    <name type="scientific">Oryza sativa subsp. indica</name>
    <name type="common">Rice</name>
    <dbReference type="NCBI Taxonomy" id="39946"/>
    <lineage>
        <taxon>Eukaryota</taxon>
        <taxon>Viridiplantae</taxon>
        <taxon>Streptophyta</taxon>
        <taxon>Embryophyta</taxon>
        <taxon>Tracheophyta</taxon>
        <taxon>Spermatophyta</taxon>
        <taxon>Magnoliopsida</taxon>
        <taxon>Liliopsida</taxon>
        <taxon>Poales</taxon>
        <taxon>Poaceae</taxon>
        <taxon>BOP clade</taxon>
        <taxon>Oryzoideae</taxon>
        <taxon>Oryzeae</taxon>
        <taxon>Oryzinae</taxon>
        <taxon>Oryza</taxon>
        <taxon>Oryza sativa</taxon>
    </lineage>
</organism>
<dbReference type="InterPro" id="IPR032675">
    <property type="entry name" value="LRR_dom_sf"/>
</dbReference>
<feature type="region of interest" description="Disordered" evidence="1">
    <location>
        <begin position="295"/>
        <end position="319"/>
    </location>
</feature>
<dbReference type="SUPFAM" id="SSF52058">
    <property type="entry name" value="L domain-like"/>
    <property type="match status" value="2"/>
</dbReference>
<dbReference type="PANTHER" id="PTHR47186:SF42">
    <property type="entry name" value="DISEASE RESISTANCE RPP13-LIKE PROTEIN 1"/>
    <property type="match status" value="1"/>
</dbReference>
<dbReference type="HOGENOM" id="CLU_282921_0_0_1"/>
<dbReference type="OMA" id="EWDNISH"/>
<dbReference type="PANTHER" id="PTHR47186">
    <property type="entry name" value="LEUCINE-RICH REPEAT-CONTAINING PROTEIN 57"/>
    <property type="match status" value="1"/>
</dbReference>
<sequence length="1153" mass="130323">MYLNKAESSRRKDRAELNADIRAGFAPVWMLKVILDRASSVIATLKNESSASRFVYLWNRHLLASGLSSDAKCLSQIRRRRGGGGRTTAFGATRMEIDVVQSISLGGSLRLMQFDYERSDSSGRSRRPREFDLKFLLLRTFTALADIRDSVARSVSSYYQRRPGGEPHSPTVISSALAWKKIEGLEVSLNEVKDVHRSMESLVADLIYCFLPISGQQHDRLMVNAMDIERDLDMLEYKLVQDHENIDMRAIDHLNYLLQSILPVQTRFQQHLASMKLKYCAGSVDKTGGSAKLGNITSSLNQSNSPSAEKQNSSRLKETSVRQLVEKGQDGIYLVPFLLSSTGSEDFLIPIQNAYNNCTVKGHFDVRIWVNVSGGSTMLSSKASVHSCINELINAHAMNSVDHLPHEHSKELESWGKGSGISAGGQEAHDQRMMDLERVIQCGLAGKKFLLVLHGILEDQIAQLEHLFRAIKSGREGSKIIVFTASTNVEESLRNVNILQSDEVENNIGDNNASRSCYVMNSAIHRLAEVVSASRFRRIECNYMPENPEFMTHMSIRSDSLPILRRFRWRITNLRTLIVFGPSEHTEPRSKEILDEFLEGQKYVIRALDLTGCDMKKLPELCDESRHHLRYLSLQDTSIETLEKFDKFYHLLVLNVQGCQLSRLPDYTSKKLLRLRHIIGPASLVSSIHGIGNLKNLQELEEFRVRKQPGYGIEELQHMNLRESLSITNLENVTIANNAAKVNLSLKTSLVSLKLEWHSTETSQLLSEEVLERLKPPESLSELEINGYPGINTPTWFTEDQLINMKIITLRNCFFVSVFAPLAKLPNLEVLTLERHSMLKTMSESDRTYSSTACHFPALVKLCIEDMPSLEDWTMQEPCFPCLEEFTVRNCPELTVLPRLHARVKKIRIEGVQLRSFDSPRMESAISSGESLDVSDRSPNRVEDRDMHRSKTFILRYCSNLSTFRIPEDDISSSSHCAGPLLQLELTECKELKAIEGALGIVEKLHIEKCHSSLKLPEGNVMQSLHTLHIDSVATHMDPFLLSLQALRVLIIEDSEELNSLDVLLESDHLPDTLEQLQLINCNSIKSLPQNMDRVLGLESLHLINCPNMESLTCLPNNLTELRISGCPILKEKYGDYGPEWDNISHVPYVSFD</sequence>
<keyword evidence="4" id="KW-1185">Reference proteome</keyword>
<dbReference type="Gene3D" id="3.80.10.10">
    <property type="entry name" value="Ribonuclease Inhibitor"/>
    <property type="match status" value="2"/>
</dbReference>
<evidence type="ECO:0000256" key="1">
    <source>
        <dbReference type="SAM" id="MobiDB-lite"/>
    </source>
</evidence>
<dbReference type="Proteomes" id="UP000007015">
    <property type="component" value="Chromosome 11"/>
</dbReference>
<feature type="domain" description="R13L1/DRL21-like LRR repeat region" evidence="2">
    <location>
        <begin position="713"/>
        <end position="834"/>
    </location>
</feature>
<dbReference type="InterPro" id="IPR027417">
    <property type="entry name" value="P-loop_NTPase"/>
</dbReference>
<dbReference type="Gramene" id="BGIOSGA035261-TA">
    <property type="protein sequence ID" value="BGIOSGA035261-PA"/>
    <property type="gene ID" value="BGIOSGA035261"/>
</dbReference>
<dbReference type="InterPro" id="IPR056789">
    <property type="entry name" value="LRR_R13L1-DRL21"/>
</dbReference>
<dbReference type="EMBL" id="CM000136">
    <property type="protein sequence ID" value="EEC68161.1"/>
    <property type="molecule type" value="Genomic_DNA"/>
</dbReference>
<name>B8BKH5_ORYSI</name>
<gene>
    <name evidence="3" type="ORF">OsI_36101</name>
</gene>
<dbReference type="Gene3D" id="3.40.50.300">
    <property type="entry name" value="P-loop containing nucleotide triphosphate hydrolases"/>
    <property type="match status" value="1"/>
</dbReference>
<reference evidence="3 4" key="1">
    <citation type="journal article" date="2005" name="PLoS Biol.">
        <title>The genomes of Oryza sativa: a history of duplications.</title>
        <authorList>
            <person name="Yu J."/>
            <person name="Wang J."/>
            <person name="Lin W."/>
            <person name="Li S."/>
            <person name="Li H."/>
            <person name="Zhou J."/>
            <person name="Ni P."/>
            <person name="Dong W."/>
            <person name="Hu S."/>
            <person name="Zeng C."/>
            <person name="Zhang J."/>
            <person name="Zhang Y."/>
            <person name="Li R."/>
            <person name="Xu Z."/>
            <person name="Li S."/>
            <person name="Li X."/>
            <person name="Zheng H."/>
            <person name="Cong L."/>
            <person name="Lin L."/>
            <person name="Yin J."/>
            <person name="Geng J."/>
            <person name="Li G."/>
            <person name="Shi J."/>
            <person name="Liu J."/>
            <person name="Lv H."/>
            <person name="Li J."/>
            <person name="Wang J."/>
            <person name="Deng Y."/>
            <person name="Ran L."/>
            <person name="Shi X."/>
            <person name="Wang X."/>
            <person name="Wu Q."/>
            <person name="Li C."/>
            <person name="Ren X."/>
            <person name="Wang J."/>
            <person name="Wang X."/>
            <person name="Li D."/>
            <person name="Liu D."/>
            <person name="Zhang X."/>
            <person name="Ji Z."/>
            <person name="Zhao W."/>
            <person name="Sun Y."/>
            <person name="Zhang Z."/>
            <person name="Bao J."/>
            <person name="Han Y."/>
            <person name="Dong L."/>
            <person name="Ji J."/>
            <person name="Chen P."/>
            <person name="Wu S."/>
            <person name="Liu J."/>
            <person name="Xiao Y."/>
            <person name="Bu D."/>
            <person name="Tan J."/>
            <person name="Yang L."/>
            <person name="Ye C."/>
            <person name="Zhang J."/>
            <person name="Xu J."/>
            <person name="Zhou Y."/>
            <person name="Yu Y."/>
            <person name="Zhang B."/>
            <person name="Zhuang S."/>
            <person name="Wei H."/>
            <person name="Liu B."/>
            <person name="Lei M."/>
            <person name="Yu H."/>
            <person name="Li Y."/>
            <person name="Xu H."/>
            <person name="Wei S."/>
            <person name="He X."/>
            <person name="Fang L."/>
            <person name="Zhang Z."/>
            <person name="Zhang Y."/>
            <person name="Huang X."/>
            <person name="Su Z."/>
            <person name="Tong W."/>
            <person name="Li J."/>
            <person name="Tong Z."/>
            <person name="Li S."/>
            <person name="Ye J."/>
            <person name="Wang L."/>
            <person name="Fang L."/>
            <person name="Lei T."/>
            <person name="Chen C."/>
            <person name="Chen H."/>
            <person name="Xu Z."/>
            <person name="Li H."/>
            <person name="Huang H."/>
            <person name="Zhang F."/>
            <person name="Xu H."/>
            <person name="Li N."/>
            <person name="Zhao C."/>
            <person name="Li S."/>
            <person name="Dong L."/>
            <person name="Huang Y."/>
            <person name="Li L."/>
            <person name="Xi Y."/>
            <person name="Qi Q."/>
            <person name="Li W."/>
            <person name="Zhang B."/>
            <person name="Hu W."/>
            <person name="Zhang Y."/>
            <person name="Tian X."/>
            <person name="Jiao Y."/>
            <person name="Liang X."/>
            <person name="Jin J."/>
            <person name="Gao L."/>
            <person name="Zheng W."/>
            <person name="Hao B."/>
            <person name="Liu S."/>
            <person name="Wang W."/>
            <person name="Yuan L."/>
            <person name="Cao M."/>
            <person name="McDermott J."/>
            <person name="Samudrala R."/>
            <person name="Wang J."/>
            <person name="Wong G.K."/>
            <person name="Yang H."/>
        </authorList>
    </citation>
    <scope>NUCLEOTIDE SEQUENCE [LARGE SCALE GENOMIC DNA]</scope>
    <source>
        <strain evidence="4">cv. 93-11</strain>
    </source>
</reference>
<dbReference type="STRING" id="39946.B8BKH5"/>
<evidence type="ECO:0000313" key="3">
    <source>
        <dbReference type="EMBL" id="EEC68161.1"/>
    </source>
</evidence>
<proteinExistence type="predicted"/>
<feature type="compositionally biased region" description="Polar residues" evidence="1">
    <location>
        <begin position="295"/>
        <end position="314"/>
    </location>
</feature>
<protein>
    <recommendedName>
        <fullName evidence="2">R13L1/DRL21-like LRR repeat region domain-containing protein</fullName>
    </recommendedName>
</protein>
<evidence type="ECO:0000313" key="4">
    <source>
        <dbReference type="Proteomes" id="UP000007015"/>
    </source>
</evidence>
<dbReference type="AlphaFoldDB" id="B8BKH5"/>
<accession>B8BKH5</accession>